<dbReference type="SMART" id="SM00448">
    <property type="entry name" value="REC"/>
    <property type="match status" value="1"/>
</dbReference>
<dbReference type="InterPro" id="IPR016032">
    <property type="entry name" value="Sig_transdc_resp-reg_C-effctor"/>
</dbReference>
<sequence>MASTPIRLLIVDDDPLVLSSLRLYFAAPAAADIEIVAEAATGHEALEILQATPVDERIDVVMADIHMPGMSGVELLGEIRAIDNPPEFVAMTALDEEDTMLSILAQGGRGYILKSSRPEFITDTVLAAVGGGTVVSPQPASRLVQHLSTLSSDAATGVTENVTADDSAPTAPTTTAGEPGLGDDAGVSESAAASPQAGRTRRLPRLSASEERVLGLICDGLSNTEISKKTGRSASAVKKQISNLLVKFGAGSRVQLAVLAIEAGFIPDPH</sequence>
<evidence type="ECO:0000259" key="7">
    <source>
        <dbReference type="PROSITE" id="PS50043"/>
    </source>
</evidence>
<evidence type="ECO:0000259" key="8">
    <source>
        <dbReference type="PROSITE" id="PS50110"/>
    </source>
</evidence>
<reference evidence="9" key="1">
    <citation type="journal article" date="2021" name="PeerJ">
        <title>Extensive microbial diversity within the chicken gut microbiome revealed by metagenomics and culture.</title>
        <authorList>
            <person name="Gilroy R."/>
            <person name="Ravi A."/>
            <person name="Getino M."/>
            <person name="Pursley I."/>
            <person name="Horton D.L."/>
            <person name="Alikhan N.F."/>
            <person name="Baker D."/>
            <person name="Gharbi K."/>
            <person name="Hall N."/>
            <person name="Watson M."/>
            <person name="Adriaenssens E.M."/>
            <person name="Foster-Nyarko E."/>
            <person name="Jarju S."/>
            <person name="Secka A."/>
            <person name="Antonio M."/>
            <person name="Oren A."/>
            <person name="Chaudhuri R.R."/>
            <person name="La Ragione R."/>
            <person name="Hildebrand F."/>
            <person name="Pallen M.J."/>
        </authorList>
    </citation>
    <scope>NUCLEOTIDE SEQUENCE</scope>
    <source>
        <strain evidence="9">ChiHjej13B12-4958</strain>
    </source>
</reference>
<evidence type="ECO:0000256" key="1">
    <source>
        <dbReference type="ARBA" id="ARBA00022553"/>
    </source>
</evidence>
<dbReference type="EMBL" id="DWVP01000010">
    <property type="protein sequence ID" value="HJC84831.1"/>
    <property type="molecule type" value="Genomic_DNA"/>
</dbReference>
<keyword evidence="3" id="KW-0238">DNA-binding</keyword>
<dbReference type="PANTHER" id="PTHR43214">
    <property type="entry name" value="TWO-COMPONENT RESPONSE REGULATOR"/>
    <property type="match status" value="1"/>
</dbReference>
<keyword evidence="1 5" id="KW-0597">Phosphoprotein</keyword>
<evidence type="ECO:0000256" key="4">
    <source>
        <dbReference type="ARBA" id="ARBA00023163"/>
    </source>
</evidence>
<evidence type="ECO:0000313" key="10">
    <source>
        <dbReference type="Proteomes" id="UP000823858"/>
    </source>
</evidence>
<evidence type="ECO:0000256" key="6">
    <source>
        <dbReference type="SAM" id="MobiDB-lite"/>
    </source>
</evidence>
<dbReference type="Pfam" id="PF00072">
    <property type="entry name" value="Response_reg"/>
    <property type="match status" value="1"/>
</dbReference>
<accession>A0A9D2QE85</accession>
<dbReference type="InterPro" id="IPR058245">
    <property type="entry name" value="NreC/VraR/RcsB-like_REC"/>
</dbReference>
<feature type="domain" description="Response regulatory" evidence="8">
    <location>
        <begin position="7"/>
        <end position="129"/>
    </location>
</feature>
<dbReference type="AlphaFoldDB" id="A0A9D2QE85"/>
<evidence type="ECO:0000256" key="5">
    <source>
        <dbReference type="PROSITE-ProRule" id="PRU00169"/>
    </source>
</evidence>
<dbReference type="SUPFAM" id="SSF46894">
    <property type="entry name" value="C-terminal effector domain of the bipartite response regulators"/>
    <property type="match status" value="1"/>
</dbReference>
<evidence type="ECO:0000313" key="9">
    <source>
        <dbReference type="EMBL" id="HJC84831.1"/>
    </source>
</evidence>
<keyword evidence="4" id="KW-0804">Transcription</keyword>
<dbReference type="SUPFAM" id="SSF52172">
    <property type="entry name" value="CheY-like"/>
    <property type="match status" value="1"/>
</dbReference>
<feature type="modified residue" description="4-aspartylphosphate" evidence="5">
    <location>
        <position position="64"/>
    </location>
</feature>
<dbReference type="InterPro" id="IPR036388">
    <property type="entry name" value="WH-like_DNA-bd_sf"/>
</dbReference>
<dbReference type="GO" id="GO:0000160">
    <property type="term" value="P:phosphorelay signal transduction system"/>
    <property type="evidence" value="ECO:0007669"/>
    <property type="project" value="InterPro"/>
</dbReference>
<dbReference type="InterPro" id="IPR000792">
    <property type="entry name" value="Tscrpt_reg_LuxR_C"/>
</dbReference>
<dbReference type="PROSITE" id="PS50110">
    <property type="entry name" value="RESPONSE_REGULATORY"/>
    <property type="match status" value="1"/>
</dbReference>
<dbReference type="Gene3D" id="1.10.10.10">
    <property type="entry name" value="Winged helix-like DNA-binding domain superfamily/Winged helix DNA-binding domain"/>
    <property type="match status" value="1"/>
</dbReference>
<dbReference type="CDD" id="cd06170">
    <property type="entry name" value="LuxR_C_like"/>
    <property type="match status" value="1"/>
</dbReference>
<reference evidence="9" key="2">
    <citation type="submission" date="2021-04" db="EMBL/GenBank/DDBJ databases">
        <authorList>
            <person name="Gilroy R."/>
        </authorList>
    </citation>
    <scope>NUCLEOTIDE SEQUENCE</scope>
    <source>
        <strain evidence="9">ChiHjej13B12-4958</strain>
    </source>
</reference>
<name>A0A9D2QE85_9CORY</name>
<proteinExistence type="predicted"/>
<dbReference type="SMART" id="SM00421">
    <property type="entry name" value="HTH_LUXR"/>
    <property type="match status" value="1"/>
</dbReference>
<keyword evidence="2" id="KW-0805">Transcription regulation</keyword>
<feature type="compositionally biased region" description="Low complexity" evidence="6">
    <location>
        <begin position="164"/>
        <end position="176"/>
    </location>
</feature>
<feature type="region of interest" description="Disordered" evidence="6">
    <location>
        <begin position="160"/>
        <end position="205"/>
    </location>
</feature>
<dbReference type="InterPro" id="IPR039420">
    <property type="entry name" value="WalR-like"/>
</dbReference>
<dbReference type="GO" id="GO:0003677">
    <property type="term" value="F:DNA binding"/>
    <property type="evidence" value="ECO:0007669"/>
    <property type="project" value="UniProtKB-KW"/>
</dbReference>
<feature type="domain" description="HTH luxR-type" evidence="7">
    <location>
        <begin position="199"/>
        <end position="264"/>
    </location>
</feature>
<dbReference type="PROSITE" id="PS50043">
    <property type="entry name" value="HTH_LUXR_2"/>
    <property type="match status" value="1"/>
</dbReference>
<dbReference type="CDD" id="cd17535">
    <property type="entry name" value="REC_NarL-like"/>
    <property type="match status" value="1"/>
</dbReference>
<dbReference type="Gene3D" id="3.40.50.2300">
    <property type="match status" value="1"/>
</dbReference>
<dbReference type="Pfam" id="PF00196">
    <property type="entry name" value="GerE"/>
    <property type="match status" value="1"/>
</dbReference>
<dbReference type="InterPro" id="IPR011006">
    <property type="entry name" value="CheY-like_superfamily"/>
</dbReference>
<comment type="caution">
    <text evidence="9">The sequence shown here is derived from an EMBL/GenBank/DDBJ whole genome shotgun (WGS) entry which is preliminary data.</text>
</comment>
<protein>
    <submittedName>
        <fullName evidence="9">Response regulator transcription factor</fullName>
    </submittedName>
</protein>
<organism evidence="9 10">
    <name type="scientific">Candidatus Corynebacterium faecigallinarum</name>
    <dbReference type="NCBI Taxonomy" id="2838528"/>
    <lineage>
        <taxon>Bacteria</taxon>
        <taxon>Bacillati</taxon>
        <taxon>Actinomycetota</taxon>
        <taxon>Actinomycetes</taxon>
        <taxon>Mycobacteriales</taxon>
        <taxon>Corynebacteriaceae</taxon>
        <taxon>Corynebacterium</taxon>
    </lineage>
</organism>
<evidence type="ECO:0000256" key="2">
    <source>
        <dbReference type="ARBA" id="ARBA00023015"/>
    </source>
</evidence>
<dbReference type="GO" id="GO:0006355">
    <property type="term" value="P:regulation of DNA-templated transcription"/>
    <property type="evidence" value="ECO:0007669"/>
    <property type="project" value="InterPro"/>
</dbReference>
<dbReference type="Proteomes" id="UP000823858">
    <property type="component" value="Unassembled WGS sequence"/>
</dbReference>
<gene>
    <name evidence="9" type="ORF">H9751_04665</name>
</gene>
<dbReference type="InterPro" id="IPR001789">
    <property type="entry name" value="Sig_transdc_resp-reg_receiver"/>
</dbReference>
<dbReference type="PANTHER" id="PTHR43214:SF24">
    <property type="entry name" value="TRANSCRIPTIONAL REGULATORY PROTEIN NARL-RELATED"/>
    <property type="match status" value="1"/>
</dbReference>
<evidence type="ECO:0000256" key="3">
    <source>
        <dbReference type="ARBA" id="ARBA00023125"/>
    </source>
</evidence>